<proteinExistence type="predicted"/>
<dbReference type="Pfam" id="PF04004">
    <property type="entry name" value="Leo1"/>
    <property type="match status" value="1"/>
</dbReference>
<dbReference type="GO" id="GO:0032968">
    <property type="term" value="P:positive regulation of transcription elongation by RNA polymerase II"/>
    <property type="evidence" value="ECO:0007669"/>
    <property type="project" value="TreeGrafter"/>
</dbReference>
<dbReference type="EMBL" id="CAJNDS010000342">
    <property type="protein sequence ID" value="CAE7194822.1"/>
    <property type="molecule type" value="Genomic_DNA"/>
</dbReference>
<dbReference type="PANTHER" id="PTHR23146:SF0">
    <property type="entry name" value="RNA POLYMERASE-ASSOCIATED PROTEIN LEO1"/>
    <property type="match status" value="1"/>
</dbReference>
<keyword evidence="3" id="KW-1185">Reference proteome</keyword>
<feature type="region of interest" description="Disordered" evidence="1">
    <location>
        <begin position="259"/>
        <end position="340"/>
    </location>
</feature>
<organism evidence="2 3">
    <name type="scientific">Symbiodinium natans</name>
    <dbReference type="NCBI Taxonomy" id="878477"/>
    <lineage>
        <taxon>Eukaryota</taxon>
        <taxon>Sar</taxon>
        <taxon>Alveolata</taxon>
        <taxon>Dinophyceae</taxon>
        <taxon>Suessiales</taxon>
        <taxon>Symbiodiniaceae</taxon>
        <taxon>Symbiodinium</taxon>
    </lineage>
</organism>
<dbReference type="InterPro" id="IPR007149">
    <property type="entry name" value="Leo1"/>
</dbReference>
<dbReference type="Proteomes" id="UP000604046">
    <property type="component" value="Unassembled WGS sequence"/>
</dbReference>
<sequence length="573" mass="63460">MKNGAMPREHVFFKKLSFDFQALKAQTLPPPITRPFQQRDNEVCDMEDLSGGMQTSDRTLCGCKVLALRAVPLEPVPTPAWKVPSIVKFSTLERWLRFACTDVAKTCHNRLLEELGFPYFLPKGTPERARASVAPVEECCSGVQFTKFTKATAVERFEPEYPDPVLVATLCILLSFVACDVLSGQLLDVPAPCNTDSFETGLVTGGPCVKARTSGLKLLRFPFLGFAPKGGRQGHQKPPCSQVAALRSRWGHLRTLSRMASGDGEAGNLPVDEADPGEQELFGSDGEAEGPDPDEKDLFGDDDEGEDLELFGSEEEQEEAEPQEPSGRPAPAVGEGQPPSVVSELDEKDIFGDFSDDEPEKELSIDVNERMMPSADKALISMRLPNMLSFDEEQYLGLESITDTLMEGYKEFKNTRGQNVVSLQSPENCVRWRLEQDAYGNDVLDSAGRPVHESNCRLVQWEDGTWTLYVGSEPFNITEVKERIPIFEVNSQDVYVCHGAVSNKFIATPTSMKSESHDMLKKSQYRKHEPVRRSLLMTATAPVFGVVCCCSGGRVVKALPESLNVYHRQCWAT</sequence>
<dbReference type="GO" id="GO:0006368">
    <property type="term" value="P:transcription elongation by RNA polymerase II"/>
    <property type="evidence" value="ECO:0007669"/>
    <property type="project" value="InterPro"/>
</dbReference>
<dbReference type="OrthoDB" id="20844at2759"/>
<dbReference type="GO" id="GO:1990269">
    <property type="term" value="F:RNA polymerase II C-terminal domain phosphoserine binding"/>
    <property type="evidence" value="ECO:0007669"/>
    <property type="project" value="TreeGrafter"/>
</dbReference>
<feature type="compositionally biased region" description="Acidic residues" evidence="1">
    <location>
        <begin position="286"/>
        <end position="322"/>
    </location>
</feature>
<gene>
    <name evidence="2" type="primary">leo1</name>
    <name evidence="2" type="ORF">SNAT2548_LOCUS5347</name>
</gene>
<dbReference type="AlphaFoldDB" id="A0A812J3J0"/>
<protein>
    <submittedName>
        <fullName evidence="2">Leo1 protein</fullName>
    </submittedName>
</protein>
<evidence type="ECO:0000256" key="1">
    <source>
        <dbReference type="SAM" id="MobiDB-lite"/>
    </source>
</evidence>
<reference evidence="2" key="1">
    <citation type="submission" date="2021-02" db="EMBL/GenBank/DDBJ databases">
        <authorList>
            <person name="Dougan E. K."/>
            <person name="Rhodes N."/>
            <person name="Thang M."/>
            <person name="Chan C."/>
        </authorList>
    </citation>
    <scope>NUCLEOTIDE SEQUENCE</scope>
</reference>
<evidence type="ECO:0000313" key="3">
    <source>
        <dbReference type="Proteomes" id="UP000604046"/>
    </source>
</evidence>
<comment type="caution">
    <text evidence="2">The sequence shown here is derived from an EMBL/GenBank/DDBJ whole genome shotgun (WGS) entry which is preliminary data.</text>
</comment>
<dbReference type="GO" id="GO:0016593">
    <property type="term" value="C:Cdc73/Paf1 complex"/>
    <property type="evidence" value="ECO:0007669"/>
    <property type="project" value="InterPro"/>
</dbReference>
<accession>A0A812J3J0</accession>
<name>A0A812J3J0_9DINO</name>
<dbReference type="PANTHER" id="PTHR23146">
    <property type="entry name" value="LEO1 PROTEIN"/>
    <property type="match status" value="1"/>
</dbReference>
<evidence type="ECO:0000313" key="2">
    <source>
        <dbReference type="EMBL" id="CAE7194822.1"/>
    </source>
</evidence>